<dbReference type="SMART" id="SM00034">
    <property type="entry name" value="CLECT"/>
    <property type="match status" value="1"/>
</dbReference>
<feature type="signal peptide" evidence="1">
    <location>
        <begin position="1"/>
        <end position="23"/>
    </location>
</feature>
<feature type="domain" description="C-type lectin" evidence="2">
    <location>
        <begin position="44"/>
        <end position="163"/>
    </location>
</feature>
<organism evidence="3 4">
    <name type="scientific">Eleginops maclovinus</name>
    <name type="common">Patagonian blennie</name>
    <name type="synonym">Eleginus maclovinus</name>
    <dbReference type="NCBI Taxonomy" id="56733"/>
    <lineage>
        <taxon>Eukaryota</taxon>
        <taxon>Metazoa</taxon>
        <taxon>Chordata</taxon>
        <taxon>Craniata</taxon>
        <taxon>Vertebrata</taxon>
        <taxon>Euteleostomi</taxon>
        <taxon>Actinopterygii</taxon>
        <taxon>Neopterygii</taxon>
        <taxon>Teleostei</taxon>
        <taxon>Neoteleostei</taxon>
        <taxon>Acanthomorphata</taxon>
        <taxon>Eupercaria</taxon>
        <taxon>Perciformes</taxon>
        <taxon>Notothenioidei</taxon>
        <taxon>Eleginopidae</taxon>
        <taxon>Eleginops</taxon>
    </lineage>
</organism>
<sequence>MASSLLVIVVLCLTTGLWSGANAHPEDDPCCDTCKICPAGWTQFDGHCYMYRHAPMVWADAEVACVAIGGNLASIPDKAVYEFIRRIINTSTNKDGATWVGGNDSSKEGVWMWSDGSKFDFPFWPVGEPNNAGKGEHCMELNFKEKDFPNDTKCSSEMPFVCRMRL</sequence>
<evidence type="ECO:0000256" key="1">
    <source>
        <dbReference type="SAM" id="SignalP"/>
    </source>
</evidence>
<reference evidence="3 4" key="2">
    <citation type="journal article" date="2023" name="Mol. Biol. Evol.">
        <title>Genomics of Secondarily Temperate Adaptation in the Only Non-Antarctic Icefish.</title>
        <authorList>
            <person name="Rivera-Colon A.G."/>
            <person name="Rayamajhi N."/>
            <person name="Minhas B.F."/>
            <person name="Madrigal G."/>
            <person name="Bilyk K.T."/>
            <person name="Yoon V."/>
            <person name="Hune M."/>
            <person name="Gregory S."/>
            <person name="Cheng C.H.C."/>
            <person name="Catchen J.M."/>
        </authorList>
    </citation>
    <scope>NUCLEOTIDE SEQUENCE [LARGE SCALE GENOMIC DNA]</scope>
    <source>
        <strain evidence="3">JMC-PN-2008</strain>
    </source>
</reference>
<keyword evidence="1" id="KW-0732">Signal</keyword>
<evidence type="ECO:0000313" key="3">
    <source>
        <dbReference type="EMBL" id="KAK5863949.1"/>
    </source>
</evidence>
<evidence type="ECO:0000259" key="2">
    <source>
        <dbReference type="PROSITE" id="PS50041"/>
    </source>
</evidence>
<dbReference type="InterPro" id="IPR050111">
    <property type="entry name" value="C-type_lectin/snaclec_domain"/>
</dbReference>
<proteinExistence type="predicted"/>
<evidence type="ECO:0000313" key="4">
    <source>
        <dbReference type="Proteomes" id="UP001346869"/>
    </source>
</evidence>
<dbReference type="Gene3D" id="3.10.100.10">
    <property type="entry name" value="Mannose-Binding Protein A, subunit A"/>
    <property type="match status" value="1"/>
</dbReference>
<protein>
    <recommendedName>
        <fullName evidence="2">C-type lectin domain-containing protein</fullName>
    </recommendedName>
</protein>
<dbReference type="InterPro" id="IPR016186">
    <property type="entry name" value="C-type_lectin-like/link_sf"/>
</dbReference>
<dbReference type="InterPro" id="IPR001304">
    <property type="entry name" value="C-type_lectin-like"/>
</dbReference>
<dbReference type="Pfam" id="PF00059">
    <property type="entry name" value="Lectin_C"/>
    <property type="match status" value="1"/>
</dbReference>
<dbReference type="EMBL" id="JAUZQC010000011">
    <property type="protein sequence ID" value="KAK5863949.1"/>
    <property type="molecule type" value="Genomic_DNA"/>
</dbReference>
<dbReference type="AlphaFoldDB" id="A0AAN7XNG8"/>
<reference evidence="3 4" key="1">
    <citation type="journal article" date="2023" name="Genes (Basel)">
        <title>Chromosome-Level Genome Assembly and Circadian Gene Repertoire of the Patagonia Blennie Eleginops maclovinus-The Closest Ancestral Proxy of Antarctic Cryonotothenioids.</title>
        <authorList>
            <person name="Cheng C.C."/>
            <person name="Rivera-Colon A.G."/>
            <person name="Minhas B.F."/>
            <person name="Wilson L."/>
            <person name="Rayamajhi N."/>
            <person name="Vargas-Chacoff L."/>
            <person name="Catchen J.M."/>
        </authorList>
    </citation>
    <scope>NUCLEOTIDE SEQUENCE [LARGE SCALE GENOMIC DNA]</scope>
    <source>
        <strain evidence="3">JMC-PN-2008</strain>
    </source>
</reference>
<dbReference type="SUPFAM" id="SSF56436">
    <property type="entry name" value="C-type lectin-like"/>
    <property type="match status" value="1"/>
</dbReference>
<name>A0AAN7XNG8_ELEMC</name>
<keyword evidence="4" id="KW-1185">Reference proteome</keyword>
<gene>
    <name evidence="3" type="ORF">PBY51_000932</name>
</gene>
<dbReference type="PROSITE" id="PS50041">
    <property type="entry name" value="C_TYPE_LECTIN_2"/>
    <property type="match status" value="1"/>
</dbReference>
<comment type="caution">
    <text evidence="3">The sequence shown here is derived from an EMBL/GenBank/DDBJ whole genome shotgun (WGS) entry which is preliminary data.</text>
</comment>
<accession>A0AAN7XNG8</accession>
<dbReference type="PANTHER" id="PTHR22803">
    <property type="entry name" value="MANNOSE, PHOSPHOLIPASE, LECTIN RECEPTOR RELATED"/>
    <property type="match status" value="1"/>
</dbReference>
<dbReference type="CDD" id="cd00037">
    <property type="entry name" value="CLECT"/>
    <property type="match status" value="1"/>
</dbReference>
<dbReference type="PRINTS" id="PR01504">
    <property type="entry name" value="PNCREATITSAP"/>
</dbReference>
<dbReference type="Proteomes" id="UP001346869">
    <property type="component" value="Unassembled WGS sequence"/>
</dbReference>
<feature type="chain" id="PRO_5043049085" description="C-type lectin domain-containing protein" evidence="1">
    <location>
        <begin position="24"/>
        <end position="166"/>
    </location>
</feature>
<dbReference type="InterPro" id="IPR016187">
    <property type="entry name" value="CTDL_fold"/>
</dbReference>